<dbReference type="EC" id="1.-.-.-" evidence="2"/>
<keyword evidence="1 2" id="KW-0560">Oxidoreductase</keyword>
<reference evidence="2" key="2">
    <citation type="journal article" date="2014" name="ISME J.">
        <title>Microbial stratification in low pH oxic and suboxic macroscopic growths along an acid mine drainage.</title>
        <authorList>
            <person name="Mendez-Garcia C."/>
            <person name="Mesa V."/>
            <person name="Sprenger R.R."/>
            <person name="Richter M."/>
            <person name="Diez M.S."/>
            <person name="Solano J."/>
            <person name="Bargiela R."/>
            <person name="Golyshina O.V."/>
            <person name="Manteca A."/>
            <person name="Ramos J.L."/>
            <person name="Gallego J.R."/>
            <person name="Llorente I."/>
            <person name="Martins Dos Santos V.A."/>
            <person name="Jensen O.N."/>
            <person name="Pelaez A.I."/>
            <person name="Sanchez J."/>
            <person name="Ferrer M."/>
        </authorList>
    </citation>
    <scope>NUCLEOTIDE SEQUENCE</scope>
</reference>
<comment type="caution">
    <text evidence="2">The sequence shown here is derived from an EMBL/GenBank/DDBJ whole genome shotgun (WGS) entry which is preliminary data.</text>
</comment>
<organism evidence="2">
    <name type="scientific">mine drainage metagenome</name>
    <dbReference type="NCBI Taxonomy" id="410659"/>
    <lineage>
        <taxon>unclassified sequences</taxon>
        <taxon>metagenomes</taxon>
        <taxon>ecological metagenomes</taxon>
    </lineage>
</organism>
<dbReference type="GO" id="GO:0022904">
    <property type="term" value="P:respiratory electron transport chain"/>
    <property type="evidence" value="ECO:0007669"/>
    <property type="project" value="TreeGrafter"/>
</dbReference>
<dbReference type="PANTHER" id="PTHR43105:SF14">
    <property type="entry name" value="FORMATE DEHYDROGENASE H"/>
    <property type="match status" value="1"/>
</dbReference>
<proteinExistence type="predicted"/>
<evidence type="ECO:0000256" key="1">
    <source>
        <dbReference type="ARBA" id="ARBA00023002"/>
    </source>
</evidence>
<name>T1B5J1_9ZZZZ</name>
<dbReference type="Gene3D" id="3.40.228.10">
    <property type="entry name" value="Dimethylsulfoxide Reductase, domain 2"/>
    <property type="match status" value="1"/>
</dbReference>
<dbReference type="GO" id="GO:0016020">
    <property type="term" value="C:membrane"/>
    <property type="evidence" value="ECO:0007669"/>
    <property type="project" value="TreeGrafter"/>
</dbReference>
<dbReference type="PANTHER" id="PTHR43105">
    <property type="entry name" value="RESPIRATORY NITRATE REDUCTASE"/>
    <property type="match status" value="1"/>
</dbReference>
<dbReference type="SUPFAM" id="SSF53706">
    <property type="entry name" value="Formate dehydrogenase/DMSO reductase, domains 1-3"/>
    <property type="match status" value="1"/>
</dbReference>
<feature type="non-terminal residue" evidence="2">
    <location>
        <position position="1"/>
    </location>
</feature>
<gene>
    <name evidence="2" type="ORF">B1B_06899</name>
</gene>
<dbReference type="GO" id="GO:0003954">
    <property type="term" value="F:NADH dehydrogenase activity"/>
    <property type="evidence" value="ECO:0007669"/>
    <property type="project" value="TreeGrafter"/>
</dbReference>
<feature type="non-terminal residue" evidence="2">
    <location>
        <position position="123"/>
    </location>
</feature>
<dbReference type="InterPro" id="IPR050123">
    <property type="entry name" value="Prok_molybdopt-oxidoreductase"/>
</dbReference>
<reference evidence="2" key="1">
    <citation type="submission" date="2013-08" db="EMBL/GenBank/DDBJ databases">
        <authorList>
            <person name="Mendez C."/>
            <person name="Richter M."/>
            <person name="Ferrer M."/>
            <person name="Sanchez J."/>
        </authorList>
    </citation>
    <scope>NUCLEOTIDE SEQUENCE</scope>
</reference>
<accession>T1B5J1</accession>
<protein>
    <submittedName>
        <fullName evidence="2">Molybdopterin oxidoreductase domain protein</fullName>
        <ecNumber evidence="2">1.-.-.-</ecNumber>
    </submittedName>
</protein>
<dbReference type="EMBL" id="AUZY01004377">
    <property type="protein sequence ID" value="EQD63713.1"/>
    <property type="molecule type" value="Genomic_DNA"/>
</dbReference>
<sequence length="123" mass="13968">EMARRADIFLHPNPGTDLVWLSAVTRYIIDQKWEETAFISTRTNFFDEYRMSLDKYTLEYAEKITGIRREDLIRVAETIHSAKNVAIVCAMGITQHQLGSDTSTAISNLLLVTGNYGRRARGA</sequence>
<evidence type="ECO:0000313" key="2">
    <source>
        <dbReference type="EMBL" id="EQD63713.1"/>
    </source>
</evidence>
<dbReference type="AlphaFoldDB" id="T1B5J1"/>